<keyword evidence="2" id="KW-0479">Metal-binding</keyword>
<evidence type="ECO:0000256" key="2">
    <source>
        <dbReference type="PIRSR" id="PIRSR603782-1"/>
    </source>
</evidence>
<keyword evidence="2" id="KW-0186">Copper</keyword>
<proteinExistence type="inferred from homology"/>
<reference evidence="5 6" key="1">
    <citation type="submission" date="2020-08" db="EMBL/GenBank/DDBJ databases">
        <title>Aquariorum lacteus gen. nov., sp. nov., a new member of the family Comamonadaceae, isolated from freshwater aquarium.</title>
        <authorList>
            <person name="Chun S.-J."/>
        </authorList>
    </citation>
    <scope>NUCLEOTIDE SEQUENCE [LARGE SCALE GENOMIC DNA]</scope>
    <source>
        <strain evidence="5 6">SJAQ100</strain>
    </source>
</reference>
<feature type="signal peptide" evidence="4">
    <location>
        <begin position="1"/>
        <end position="22"/>
    </location>
</feature>
<dbReference type="RefSeq" id="WP_182662872.1">
    <property type="nucleotide sequence ID" value="NZ_JACIVI010000001.1"/>
</dbReference>
<evidence type="ECO:0000256" key="4">
    <source>
        <dbReference type="SAM" id="SignalP"/>
    </source>
</evidence>
<keyword evidence="6" id="KW-1185">Reference proteome</keyword>
<feature type="binding site" evidence="2">
    <location>
        <position position="86"/>
    </location>
    <ligand>
        <name>Cu cation</name>
        <dbReference type="ChEBI" id="CHEBI:23378"/>
    </ligand>
</feature>
<gene>
    <name evidence="5" type="ORF">H4F90_07425</name>
</gene>
<dbReference type="InterPro" id="IPR036249">
    <property type="entry name" value="Thioredoxin-like_sf"/>
</dbReference>
<evidence type="ECO:0000256" key="3">
    <source>
        <dbReference type="PIRSR" id="PIRSR603782-2"/>
    </source>
</evidence>
<keyword evidence="3" id="KW-1015">Disulfide bond</keyword>
<dbReference type="SUPFAM" id="SSF52833">
    <property type="entry name" value="Thioredoxin-like"/>
    <property type="match status" value="1"/>
</dbReference>
<accession>A0A839HHV4</accession>
<evidence type="ECO:0000256" key="1">
    <source>
        <dbReference type="ARBA" id="ARBA00010996"/>
    </source>
</evidence>
<name>A0A839HHV4_9BURK</name>
<dbReference type="CDD" id="cd02968">
    <property type="entry name" value="SCO"/>
    <property type="match status" value="1"/>
</dbReference>
<dbReference type="AlphaFoldDB" id="A0A839HHV4"/>
<feature type="binding site" evidence="2">
    <location>
        <position position="82"/>
    </location>
    <ligand>
        <name>Cu cation</name>
        <dbReference type="ChEBI" id="CHEBI:23378"/>
    </ligand>
</feature>
<feature type="chain" id="PRO_5032536655" evidence="4">
    <location>
        <begin position="23"/>
        <end position="210"/>
    </location>
</feature>
<evidence type="ECO:0000313" key="6">
    <source>
        <dbReference type="Proteomes" id="UP000586093"/>
    </source>
</evidence>
<comment type="similarity">
    <text evidence="1">Belongs to the SCO1/2 family.</text>
</comment>
<feature type="disulfide bond" description="Redox-active" evidence="3">
    <location>
        <begin position="82"/>
        <end position="86"/>
    </location>
</feature>
<dbReference type="Pfam" id="PF02630">
    <property type="entry name" value="SCO1-SenC"/>
    <property type="match status" value="1"/>
</dbReference>
<keyword evidence="4" id="KW-0732">Signal</keyword>
<organism evidence="5 6">
    <name type="scientific">Aquariibacter albus</name>
    <dbReference type="NCBI Taxonomy" id="2759899"/>
    <lineage>
        <taxon>Bacteria</taxon>
        <taxon>Pseudomonadati</taxon>
        <taxon>Pseudomonadota</taxon>
        <taxon>Betaproteobacteria</taxon>
        <taxon>Burkholderiales</taxon>
        <taxon>Sphaerotilaceae</taxon>
        <taxon>Aquariibacter</taxon>
    </lineage>
</organism>
<protein>
    <submittedName>
        <fullName evidence="5">SCO family protein</fullName>
    </submittedName>
</protein>
<dbReference type="Gene3D" id="3.40.30.10">
    <property type="entry name" value="Glutaredoxin"/>
    <property type="match status" value="1"/>
</dbReference>
<dbReference type="Proteomes" id="UP000586093">
    <property type="component" value="Unassembled WGS sequence"/>
</dbReference>
<evidence type="ECO:0000313" key="5">
    <source>
        <dbReference type="EMBL" id="MBB1161805.1"/>
    </source>
</evidence>
<dbReference type="InterPro" id="IPR003782">
    <property type="entry name" value="SCO1/SenC"/>
</dbReference>
<comment type="caution">
    <text evidence="5">The sequence shown here is derived from an EMBL/GenBank/DDBJ whole genome shotgun (WGS) entry which is preliminary data.</text>
</comment>
<dbReference type="PROSITE" id="PS51257">
    <property type="entry name" value="PROKAR_LIPOPROTEIN"/>
    <property type="match status" value="1"/>
</dbReference>
<sequence>MNRRGLCATALTLGACGGSLWAATEGLRVFTAEGARAWAVAQRPPALPRLALRDHAGSDFELVQTVQASGSAWILAFLYTRCRSLCSVLSTQLRGMQRSLQASGWAGPVQLLLISFDPLEDRPPVLARHARRFGFSGPGWRLAVPENAAALQPLLRTVGLQLLPLPGGEFEHNAAFHLVDAQARLRAILPLNRADKALLQASRLARPAAA</sequence>
<dbReference type="GO" id="GO:0046872">
    <property type="term" value="F:metal ion binding"/>
    <property type="evidence" value="ECO:0007669"/>
    <property type="project" value="UniProtKB-KW"/>
</dbReference>
<dbReference type="EMBL" id="JACIVI010000001">
    <property type="protein sequence ID" value="MBB1161805.1"/>
    <property type="molecule type" value="Genomic_DNA"/>
</dbReference>